<keyword evidence="3" id="KW-0808">Transferase</keyword>
<proteinExistence type="predicted"/>
<dbReference type="Gene3D" id="6.10.140.1340">
    <property type="match status" value="1"/>
</dbReference>
<dbReference type="PROSITE" id="PS50206">
    <property type="entry name" value="RHODANESE_3"/>
    <property type="match status" value="1"/>
</dbReference>
<dbReference type="EMBL" id="FMAY01000012">
    <property type="protein sequence ID" value="SCC30469.1"/>
    <property type="molecule type" value="Genomic_DNA"/>
</dbReference>
<sequence>MRYTQVTPEQASKLQQSGALLVDIRQSDEFRREHIPDAVSLPLDTLIAGKNGALASPQQTVIFHCQSGMRTQQNIDALIQAAAPAQVAILEGGLNNWKQSKLPTVQDKRQPRPLMQQVQIVAGTLILSGVVLGYAVNPGFFLLSGFVGAGLLFAGLSGWCGMALLLAKMPWNRAHS</sequence>
<evidence type="ECO:0000313" key="4">
    <source>
        <dbReference type="Proteomes" id="UP000198975"/>
    </source>
</evidence>
<dbReference type="RefSeq" id="WP_088236638.1">
    <property type="nucleotide sequence ID" value="NZ_FMAY01000012.1"/>
</dbReference>
<dbReference type="Pfam" id="PF11127">
    <property type="entry name" value="YgaP-like_TM"/>
    <property type="match status" value="1"/>
</dbReference>
<reference evidence="4" key="1">
    <citation type="submission" date="2016-08" db="EMBL/GenBank/DDBJ databases">
        <authorList>
            <person name="Varghese N."/>
            <person name="Submissions Spin"/>
        </authorList>
    </citation>
    <scope>NUCLEOTIDE SEQUENCE [LARGE SCALE GENOMIC DNA]</scope>
    <source>
        <strain evidence="4">REICA_082</strain>
    </source>
</reference>
<feature type="transmembrane region" description="Helical" evidence="1">
    <location>
        <begin position="118"/>
        <end position="136"/>
    </location>
</feature>
<dbReference type="GO" id="GO:0004792">
    <property type="term" value="F:thiosulfate-cyanide sulfurtransferase activity"/>
    <property type="evidence" value="ECO:0007669"/>
    <property type="project" value="TreeGrafter"/>
</dbReference>
<accession>A0A1C4DGG0</accession>
<keyword evidence="1" id="KW-1133">Transmembrane helix</keyword>
<keyword evidence="1" id="KW-0472">Membrane</keyword>
<dbReference type="OrthoDB" id="1445766at2"/>
<organism evidence="3 4">
    <name type="scientific">Kosakonia oryzendophytica</name>
    <dbReference type="NCBI Taxonomy" id="1005665"/>
    <lineage>
        <taxon>Bacteria</taxon>
        <taxon>Pseudomonadati</taxon>
        <taxon>Pseudomonadota</taxon>
        <taxon>Gammaproteobacteria</taxon>
        <taxon>Enterobacterales</taxon>
        <taxon>Enterobacteriaceae</taxon>
        <taxon>Kosakonia</taxon>
    </lineage>
</organism>
<evidence type="ECO:0000256" key="1">
    <source>
        <dbReference type="SAM" id="Phobius"/>
    </source>
</evidence>
<evidence type="ECO:0000259" key="2">
    <source>
        <dbReference type="PROSITE" id="PS50206"/>
    </source>
</evidence>
<dbReference type="PANTHER" id="PTHR44086:SF10">
    <property type="entry name" value="THIOSULFATE SULFURTRANSFERASE_RHODANESE-LIKE DOMAIN-CONTAINING PROTEIN 3"/>
    <property type="match status" value="1"/>
</dbReference>
<dbReference type="Proteomes" id="UP000198975">
    <property type="component" value="Unassembled WGS sequence"/>
</dbReference>
<dbReference type="PANTHER" id="PTHR44086">
    <property type="entry name" value="THIOSULFATE SULFURTRANSFERASE RDL2, MITOCHONDRIAL-RELATED"/>
    <property type="match status" value="1"/>
</dbReference>
<feature type="domain" description="Rhodanese" evidence="2">
    <location>
        <begin position="15"/>
        <end position="106"/>
    </location>
</feature>
<keyword evidence="4" id="KW-1185">Reference proteome</keyword>
<dbReference type="SMART" id="SM00450">
    <property type="entry name" value="RHOD"/>
    <property type="match status" value="1"/>
</dbReference>
<evidence type="ECO:0000313" key="3">
    <source>
        <dbReference type="EMBL" id="SCC30469.1"/>
    </source>
</evidence>
<dbReference type="SUPFAM" id="SSF52821">
    <property type="entry name" value="Rhodanese/Cell cycle control phosphatase"/>
    <property type="match status" value="1"/>
</dbReference>
<dbReference type="InterPro" id="IPR036873">
    <property type="entry name" value="Rhodanese-like_dom_sf"/>
</dbReference>
<gene>
    <name evidence="3" type="ORF">GA0061071_11259</name>
</gene>
<dbReference type="InterPro" id="IPR021309">
    <property type="entry name" value="YgaP-like_TM"/>
</dbReference>
<feature type="transmembrane region" description="Helical" evidence="1">
    <location>
        <begin position="142"/>
        <end position="167"/>
    </location>
</feature>
<name>A0A1C4DGG0_9ENTR</name>
<keyword evidence="1" id="KW-0812">Transmembrane</keyword>
<dbReference type="InterPro" id="IPR001763">
    <property type="entry name" value="Rhodanese-like_dom"/>
</dbReference>
<dbReference type="AlphaFoldDB" id="A0A1C4DGG0"/>
<dbReference type="Pfam" id="PF00581">
    <property type="entry name" value="Rhodanese"/>
    <property type="match status" value="1"/>
</dbReference>
<protein>
    <submittedName>
        <fullName evidence="3">Rhodanese-related sulfurtransferase</fullName>
    </submittedName>
</protein>
<dbReference type="Gene3D" id="3.40.250.10">
    <property type="entry name" value="Rhodanese-like domain"/>
    <property type="match status" value="1"/>
</dbReference>